<proteinExistence type="predicted"/>
<feature type="coiled-coil region" evidence="1">
    <location>
        <begin position="49"/>
        <end position="90"/>
    </location>
</feature>
<comment type="caution">
    <text evidence="2">The sequence shown here is derived from an EMBL/GenBank/DDBJ whole genome shotgun (WGS) entry which is preliminary data.</text>
</comment>
<dbReference type="EMBL" id="JAUCMV010000002">
    <property type="protein sequence ID" value="KAK0415472.1"/>
    <property type="molecule type" value="Genomic_DNA"/>
</dbReference>
<accession>A0AA39LZP1</accession>
<organism evidence="2 3">
    <name type="scientific">Steinernema hermaphroditum</name>
    <dbReference type="NCBI Taxonomy" id="289476"/>
    <lineage>
        <taxon>Eukaryota</taxon>
        <taxon>Metazoa</taxon>
        <taxon>Ecdysozoa</taxon>
        <taxon>Nematoda</taxon>
        <taxon>Chromadorea</taxon>
        <taxon>Rhabditida</taxon>
        <taxon>Tylenchina</taxon>
        <taxon>Panagrolaimomorpha</taxon>
        <taxon>Strongyloidoidea</taxon>
        <taxon>Steinernematidae</taxon>
        <taxon>Steinernema</taxon>
    </lineage>
</organism>
<reference evidence="2" key="1">
    <citation type="submission" date="2023-06" db="EMBL/GenBank/DDBJ databases">
        <title>Genomic analysis of the entomopathogenic nematode Steinernema hermaphroditum.</title>
        <authorList>
            <person name="Schwarz E.M."/>
            <person name="Heppert J.K."/>
            <person name="Baniya A."/>
            <person name="Schwartz H.T."/>
            <person name="Tan C.-H."/>
            <person name="Antoshechkin I."/>
            <person name="Sternberg P.W."/>
            <person name="Goodrich-Blair H."/>
            <person name="Dillman A.R."/>
        </authorList>
    </citation>
    <scope>NUCLEOTIDE SEQUENCE</scope>
    <source>
        <strain evidence="2">PS9179</strain>
        <tissue evidence="2">Whole animal</tissue>
    </source>
</reference>
<protein>
    <submittedName>
        <fullName evidence="2">Uncharacterized protein</fullName>
    </submittedName>
</protein>
<keyword evidence="3" id="KW-1185">Reference proteome</keyword>
<dbReference type="Proteomes" id="UP001175271">
    <property type="component" value="Unassembled WGS sequence"/>
</dbReference>
<evidence type="ECO:0000256" key="1">
    <source>
        <dbReference type="SAM" id="Coils"/>
    </source>
</evidence>
<name>A0AA39LZP1_9BILA</name>
<evidence type="ECO:0000313" key="2">
    <source>
        <dbReference type="EMBL" id="KAK0415472.1"/>
    </source>
</evidence>
<sequence length="182" mass="21500">MHCVPDARVFDYSTNRIRTRRPMKPKVVKGETIKAEDTISLAEEADEYLTVEEDQVAAMRLQIEEQEKEIRELKNSKHLLEIRLDTAKNGCRAKFFKLQKLNQDYALCEERLFTQDSMIRTLQADVRRQEREGEEKDREIARLEEKLSKLTVRKRTTSSLFPFFSRARGQDDQEEDDFPKSI</sequence>
<dbReference type="AlphaFoldDB" id="A0AA39LZP1"/>
<keyword evidence="1" id="KW-0175">Coiled coil</keyword>
<feature type="coiled-coil region" evidence="1">
    <location>
        <begin position="119"/>
        <end position="153"/>
    </location>
</feature>
<evidence type="ECO:0000313" key="3">
    <source>
        <dbReference type="Proteomes" id="UP001175271"/>
    </source>
</evidence>
<gene>
    <name evidence="2" type="ORF">QR680_011960</name>
</gene>